<dbReference type="OrthoDB" id="78101at2759"/>
<dbReference type="EMBL" id="OV170226">
    <property type="protein sequence ID" value="CAH0727674.1"/>
    <property type="molecule type" value="Genomic_DNA"/>
</dbReference>
<evidence type="ECO:0000313" key="4">
    <source>
        <dbReference type="Proteomes" id="UP000838878"/>
    </source>
</evidence>
<evidence type="ECO:0000256" key="1">
    <source>
        <dbReference type="SAM" id="Coils"/>
    </source>
</evidence>
<accession>A0A8J9YCT9</accession>
<protein>
    <recommendedName>
        <fullName evidence="2">DUF4485 domain-containing protein</fullName>
    </recommendedName>
</protein>
<organism evidence="3 4">
    <name type="scientific">Brenthis ino</name>
    <name type="common">lesser marbled fritillary</name>
    <dbReference type="NCBI Taxonomy" id="405034"/>
    <lineage>
        <taxon>Eukaryota</taxon>
        <taxon>Metazoa</taxon>
        <taxon>Ecdysozoa</taxon>
        <taxon>Arthropoda</taxon>
        <taxon>Hexapoda</taxon>
        <taxon>Insecta</taxon>
        <taxon>Pterygota</taxon>
        <taxon>Neoptera</taxon>
        <taxon>Endopterygota</taxon>
        <taxon>Lepidoptera</taxon>
        <taxon>Glossata</taxon>
        <taxon>Ditrysia</taxon>
        <taxon>Papilionoidea</taxon>
        <taxon>Nymphalidae</taxon>
        <taxon>Heliconiinae</taxon>
        <taxon>Argynnini</taxon>
        <taxon>Brenthis</taxon>
    </lineage>
</organism>
<dbReference type="Proteomes" id="UP000838878">
    <property type="component" value="Chromosome 6"/>
</dbReference>
<keyword evidence="1" id="KW-0175">Coiled coil</keyword>
<evidence type="ECO:0000313" key="3">
    <source>
        <dbReference type="EMBL" id="CAH0727674.1"/>
    </source>
</evidence>
<dbReference type="Pfam" id="PF14846">
    <property type="entry name" value="DUF4485"/>
    <property type="match status" value="1"/>
</dbReference>
<feature type="non-terminal residue" evidence="3">
    <location>
        <position position="568"/>
    </location>
</feature>
<name>A0A8J9YCT9_9NEOP</name>
<feature type="coiled-coil region" evidence="1">
    <location>
        <begin position="317"/>
        <end position="358"/>
    </location>
</feature>
<reference evidence="3" key="1">
    <citation type="submission" date="2021-12" db="EMBL/GenBank/DDBJ databases">
        <authorList>
            <person name="Martin H S."/>
        </authorList>
    </citation>
    <scope>NUCLEOTIDE SEQUENCE</scope>
</reference>
<dbReference type="AlphaFoldDB" id="A0A8J9YCT9"/>
<proteinExistence type="predicted"/>
<sequence>MEKQDEGNLDEEYKRYLEIVRPYLSQLLDQDVIDLCNAWVQKLCNSKRNEKILRNKYMCSLYYQLSRGILEKPFVCKPDFEILPPLPNQIYDESSTELEYLLVDLDNTKVLFNNGVSSVSATDNLDGSEETKCERELKADSDNAIVVRTPEQNFCSVKCKPNNRDSIFLNFNTLIHDHDYQSRIKNLIMKFRNIKEQNLRLNEEIALMKEIKRKNDYDDSYEEITKLDTSTSAYISSEKSSTTLKSLKSKLEEAQASRNMLIENISNLKERLDNYDDMKKYEIEDIKAKHKVEIIQIETAIRDELRAGYEKKLAEVKKHYEDSINTIEKNKQKEIENIAATKDEIISQKDKIINMKNEEIAQLKCYSEDLKHNRTPKSTPRKIDLEKCLSKLEKSKAKCCKAYEAKILNLKREKHLAECSLQLQLVKQRAQIVNEVTDEHQLEVSTALEKLESKYKDIVANVQATAVQRRIQDQMVLESLIQTVCGVHKEGSTQPTYQNQLKDKVMCSQIKTNCDIEFSSISQGNRVGSVIVGNNCTGTVNDCYLDSEKMRELNFEKMHIPQRDSGNT</sequence>
<gene>
    <name evidence="3" type="ORF">BINO364_LOCUS12981</name>
</gene>
<feature type="coiled-coil region" evidence="1">
    <location>
        <begin position="184"/>
        <end position="278"/>
    </location>
</feature>
<keyword evidence="4" id="KW-1185">Reference proteome</keyword>
<evidence type="ECO:0000259" key="2">
    <source>
        <dbReference type="Pfam" id="PF14846"/>
    </source>
</evidence>
<dbReference type="InterPro" id="IPR027831">
    <property type="entry name" value="DUF4485"/>
</dbReference>
<feature type="domain" description="DUF4485" evidence="2">
    <location>
        <begin position="9"/>
        <end position="88"/>
    </location>
</feature>